<dbReference type="RefSeq" id="WP_014721671.1">
    <property type="nucleotide sequence ID" value="NZ_CP041691.1"/>
</dbReference>
<gene>
    <name evidence="1" type="ORF">PV946_04340</name>
</gene>
<dbReference type="GO" id="GO:0004519">
    <property type="term" value="F:endonuclease activity"/>
    <property type="evidence" value="ECO:0007669"/>
    <property type="project" value="UniProtKB-KW"/>
</dbReference>
<comment type="caution">
    <text evidence="1">The sequence shown here is derived from an EMBL/GenBank/DDBJ whole genome shotgun (WGS) entry which is preliminary data.</text>
</comment>
<dbReference type="Proteomes" id="UP001222377">
    <property type="component" value="Unassembled WGS sequence"/>
</dbReference>
<evidence type="ECO:0000313" key="1">
    <source>
        <dbReference type="EMBL" id="MDF4193016.1"/>
    </source>
</evidence>
<protein>
    <submittedName>
        <fullName evidence="1">HNH endonuclease signature motif containing protein</fullName>
    </submittedName>
</protein>
<keyword evidence="1" id="KW-0540">Nuclease</keyword>
<name>A0AAP4DH96_BACAM</name>
<dbReference type="CDD" id="cd00085">
    <property type="entry name" value="HNHc"/>
    <property type="match status" value="1"/>
</dbReference>
<evidence type="ECO:0000313" key="2">
    <source>
        <dbReference type="Proteomes" id="UP001222377"/>
    </source>
</evidence>
<dbReference type="EMBL" id="JARKHX010000001">
    <property type="protein sequence ID" value="MDF4193016.1"/>
    <property type="molecule type" value="Genomic_DNA"/>
</dbReference>
<dbReference type="InterPro" id="IPR003615">
    <property type="entry name" value="HNH_nuc"/>
</dbReference>
<reference evidence="1" key="1">
    <citation type="submission" date="2023-02" db="EMBL/GenBank/DDBJ databases">
        <title>Draft Whole-Genome Sequences of Bacillus Strains of Potential Probiotic for Poultry.</title>
        <authorList>
            <person name="Ma L.M."/>
            <person name="Lopez-Guerra N."/>
            <person name="Zhang G."/>
        </authorList>
    </citation>
    <scope>NUCLEOTIDE SEQUENCE</scope>
    <source>
        <strain evidence="1">OSU1013-24</strain>
    </source>
</reference>
<accession>A0AAP4DH96</accession>
<keyword evidence="1" id="KW-0378">Hydrolase</keyword>
<keyword evidence="1" id="KW-0255">Endonuclease</keyword>
<sequence length="181" mass="21054">MGRRKKRLYESNTYSGKYGRVFLHNREFLGKDIKAGKSYSKSYYPKKTKFFMSQHTSIAGWKGSLPDTSTGTLAPALANKIAMLYPEIINTHSKKTMPLPAKANFPAVPVDKRAKWDSRTDRGNYIKKYIDTYGDPKWNWSSFDIHHVLPLKYGGKNNFNNLYPLPRDMHQNLLNPWRDKY</sequence>
<organism evidence="1 2">
    <name type="scientific">Bacillus amyloliquefaciens</name>
    <name type="common">Bacillus velezensis</name>
    <dbReference type="NCBI Taxonomy" id="1390"/>
    <lineage>
        <taxon>Bacteria</taxon>
        <taxon>Bacillati</taxon>
        <taxon>Bacillota</taxon>
        <taxon>Bacilli</taxon>
        <taxon>Bacillales</taxon>
        <taxon>Bacillaceae</taxon>
        <taxon>Bacillus</taxon>
        <taxon>Bacillus amyloliquefaciens group</taxon>
    </lineage>
</organism>
<proteinExistence type="predicted"/>
<dbReference type="AlphaFoldDB" id="A0AAP4DH96"/>